<feature type="compositionally biased region" description="Basic and acidic residues" evidence="1">
    <location>
        <begin position="14"/>
        <end position="26"/>
    </location>
</feature>
<sequence length="158" mass="17556">MASAPSFGKGYKRNAHEGARSARKQERIILQQAAKENHLAENELLEPEIGSFPDAEEIKDNGIFAFDNFTISIPKVDHSIISNIELDPSYEEEVLDIDSAEEGEDQRQPQSPQIHVEGSADLANDDTNTDREYATQKLIQQFLAGIHGCSARSHAHRS</sequence>
<accession>W9Z3R2</accession>
<organism evidence="2">
    <name type="scientific">Fusarium oxysporum f. sp. melonis 26406</name>
    <dbReference type="NCBI Taxonomy" id="1089452"/>
    <lineage>
        <taxon>Eukaryota</taxon>
        <taxon>Fungi</taxon>
        <taxon>Dikarya</taxon>
        <taxon>Ascomycota</taxon>
        <taxon>Pezizomycotina</taxon>
        <taxon>Sordariomycetes</taxon>
        <taxon>Hypocreomycetidae</taxon>
        <taxon>Hypocreales</taxon>
        <taxon>Nectriaceae</taxon>
        <taxon>Fusarium</taxon>
        <taxon>Fusarium oxysporum species complex</taxon>
    </lineage>
</organism>
<reference evidence="2" key="2">
    <citation type="submission" date="2012-05" db="EMBL/GenBank/DDBJ databases">
        <title>Annotation of the Genome Sequence of Fusarium oxysporum f. sp. melonis 26406.</title>
        <authorList>
            <consortium name="The Broad Institute Genomics Platform"/>
            <person name="Ma L.-J."/>
            <person name="Corby-Kistler H."/>
            <person name="Broz K."/>
            <person name="Gale L.R."/>
            <person name="Jonkers W."/>
            <person name="O'Donnell K."/>
            <person name="Ploetz R."/>
            <person name="Steinberg C."/>
            <person name="Schwartz D.C."/>
            <person name="VanEtten H."/>
            <person name="Zhou S."/>
            <person name="Young S.K."/>
            <person name="Zeng Q."/>
            <person name="Gargeya S."/>
            <person name="Fitzgerald M."/>
            <person name="Abouelleil A."/>
            <person name="Alvarado L."/>
            <person name="Chapman S.B."/>
            <person name="Gainer-Dewar J."/>
            <person name="Goldberg J."/>
            <person name="Griggs A."/>
            <person name="Gujja S."/>
            <person name="Hansen M."/>
            <person name="Howarth C."/>
            <person name="Imamovic A."/>
            <person name="Ireland A."/>
            <person name="Larimer J."/>
            <person name="McCowan C."/>
            <person name="Murphy C."/>
            <person name="Pearson M."/>
            <person name="Poon T.W."/>
            <person name="Priest M."/>
            <person name="Roberts A."/>
            <person name="Saif S."/>
            <person name="Shea T."/>
            <person name="Sykes S."/>
            <person name="Wortman J."/>
            <person name="Nusbaum C."/>
            <person name="Birren B."/>
        </authorList>
    </citation>
    <scope>NUCLEOTIDE SEQUENCE</scope>
    <source>
        <strain evidence="2">26406</strain>
    </source>
</reference>
<proteinExistence type="predicted"/>
<feature type="region of interest" description="Disordered" evidence="1">
    <location>
        <begin position="98"/>
        <end position="131"/>
    </location>
</feature>
<dbReference type="VEuPathDB" id="FungiDB:FOMG_17390"/>
<reference evidence="2" key="1">
    <citation type="submission" date="2012-04" db="EMBL/GenBank/DDBJ databases">
        <title>The Genome Sequence of Fusarium oxysporum melonis.</title>
        <authorList>
            <consortium name="The Broad Institute Genome Sequencing Platform"/>
            <person name="Ma L.-J."/>
            <person name="Gale L.R."/>
            <person name="Schwartz D.C."/>
            <person name="Zhou S."/>
            <person name="Corby-Kistler H."/>
            <person name="Young S.K."/>
            <person name="Zeng Q."/>
            <person name="Gargeya S."/>
            <person name="Fitzgerald M."/>
            <person name="Haas B."/>
            <person name="Abouelleil A."/>
            <person name="Alvarado L."/>
            <person name="Arachchi H.M."/>
            <person name="Berlin A."/>
            <person name="Brown A."/>
            <person name="Chapman S.B."/>
            <person name="Chen Z."/>
            <person name="Dunbar C."/>
            <person name="Freedman E."/>
            <person name="Gearin G."/>
            <person name="Goldberg J."/>
            <person name="Griggs A."/>
            <person name="Gujja S."/>
            <person name="Heiman D."/>
            <person name="Howarth C."/>
            <person name="Larson L."/>
            <person name="Lui A."/>
            <person name="MacDonald P.J.P."/>
            <person name="Montmayeur A."/>
            <person name="Murphy C."/>
            <person name="Neiman D."/>
            <person name="Pearson M."/>
            <person name="Priest M."/>
            <person name="Roberts A."/>
            <person name="Saif S."/>
            <person name="Shea T."/>
            <person name="Shenoy N."/>
            <person name="Sisk P."/>
            <person name="Stolte C."/>
            <person name="Sykes S."/>
            <person name="Wortman J."/>
            <person name="Nusbaum C."/>
            <person name="Birren B."/>
        </authorList>
    </citation>
    <scope>NUCLEOTIDE SEQUENCE</scope>
    <source>
        <strain evidence="2">26406</strain>
    </source>
</reference>
<feature type="region of interest" description="Disordered" evidence="1">
    <location>
        <begin position="1"/>
        <end position="26"/>
    </location>
</feature>
<protein>
    <submittedName>
        <fullName evidence="2">Uncharacterized protein</fullName>
    </submittedName>
</protein>
<dbReference type="OrthoDB" id="5084141at2759"/>
<dbReference type="AlphaFoldDB" id="W9Z3R2"/>
<dbReference type="EMBL" id="JH659375">
    <property type="protein sequence ID" value="EXK25990.1"/>
    <property type="molecule type" value="Genomic_DNA"/>
</dbReference>
<evidence type="ECO:0000313" key="2">
    <source>
        <dbReference type="EMBL" id="EXK25990.1"/>
    </source>
</evidence>
<name>W9Z3R2_FUSOX</name>
<gene>
    <name evidence="2" type="ORF">FOMG_17390</name>
</gene>
<dbReference type="HOGENOM" id="CLU_141146_0_0_1"/>
<dbReference type="Proteomes" id="UP000030703">
    <property type="component" value="Unassembled WGS sequence"/>
</dbReference>
<evidence type="ECO:0000256" key="1">
    <source>
        <dbReference type="SAM" id="MobiDB-lite"/>
    </source>
</evidence>